<evidence type="ECO:0000256" key="1">
    <source>
        <dbReference type="SAM" id="MobiDB-lite"/>
    </source>
</evidence>
<organism evidence="2 3">
    <name type="scientific">Ananas comosus</name>
    <name type="common">Pineapple</name>
    <name type="synonym">Ananas ananas</name>
    <dbReference type="NCBI Taxonomy" id="4615"/>
    <lineage>
        <taxon>Eukaryota</taxon>
        <taxon>Viridiplantae</taxon>
        <taxon>Streptophyta</taxon>
        <taxon>Embryophyta</taxon>
        <taxon>Tracheophyta</taxon>
        <taxon>Spermatophyta</taxon>
        <taxon>Magnoliopsida</taxon>
        <taxon>Liliopsida</taxon>
        <taxon>Poales</taxon>
        <taxon>Bromeliaceae</taxon>
        <taxon>Bromelioideae</taxon>
        <taxon>Ananas</taxon>
    </lineage>
</organism>
<gene>
    <name evidence="2" type="ORF">ACMD2_02106</name>
</gene>
<sequence length="59" mass="6558">MDYLKGLSEPGHVATPNETFPWLPDSGPRSRSTPQTSSSVVVWKRIWGESETLEDGLVE</sequence>
<dbReference type="EMBL" id="LSRQ01005999">
    <property type="protein sequence ID" value="OAY66664.1"/>
    <property type="molecule type" value="Genomic_DNA"/>
</dbReference>
<proteinExistence type="predicted"/>
<evidence type="ECO:0000313" key="2">
    <source>
        <dbReference type="EMBL" id="OAY66664.1"/>
    </source>
</evidence>
<reference evidence="2 3" key="1">
    <citation type="journal article" date="2016" name="DNA Res.">
        <title>The draft genome of MD-2 pineapple using hybrid error correction of long reads.</title>
        <authorList>
            <person name="Redwan R.M."/>
            <person name="Saidin A."/>
            <person name="Kumar S.V."/>
        </authorList>
    </citation>
    <scope>NUCLEOTIDE SEQUENCE [LARGE SCALE GENOMIC DNA]</scope>
    <source>
        <strain evidence="3">cv. MD2</strain>
        <tissue evidence="2">Leaf</tissue>
    </source>
</reference>
<feature type="region of interest" description="Disordered" evidence="1">
    <location>
        <begin position="1"/>
        <end position="39"/>
    </location>
</feature>
<protein>
    <submittedName>
        <fullName evidence="2">Uncharacterized protein</fullName>
    </submittedName>
</protein>
<dbReference type="Proteomes" id="UP000092600">
    <property type="component" value="Unassembled WGS sequence"/>
</dbReference>
<name>A0A199UPI4_ANACO</name>
<feature type="compositionally biased region" description="Low complexity" evidence="1">
    <location>
        <begin position="26"/>
        <end position="39"/>
    </location>
</feature>
<accession>A0A199UPI4</accession>
<comment type="caution">
    <text evidence="2">The sequence shown here is derived from an EMBL/GenBank/DDBJ whole genome shotgun (WGS) entry which is preliminary data.</text>
</comment>
<dbReference type="Gramene" id="Aco003986.1.mrna1">
    <property type="protein sequence ID" value="Aco003986.1.mrna1"/>
    <property type="gene ID" value="Aco003986.1.path1"/>
</dbReference>
<dbReference type="AlphaFoldDB" id="A0A199UPI4"/>
<evidence type="ECO:0000313" key="3">
    <source>
        <dbReference type="Proteomes" id="UP000092600"/>
    </source>
</evidence>